<keyword evidence="1" id="KW-0175">Coiled coil</keyword>
<accession>A0A2J6S905</accession>
<dbReference type="EMBL" id="KZ613938">
    <property type="protein sequence ID" value="PMD47246.1"/>
    <property type="molecule type" value="Genomic_DNA"/>
</dbReference>
<reference evidence="2 3" key="1">
    <citation type="submission" date="2016-04" db="EMBL/GenBank/DDBJ databases">
        <title>A degradative enzymes factory behind the ericoid mycorrhizal symbiosis.</title>
        <authorList>
            <consortium name="DOE Joint Genome Institute"/>
            <person name="Martino E."/>
            <person name="Morin E."/>
            <person name="Grelet G."/>
            <person name="Kuo A."/>
            <person name="Kohler A."/>
            <person name="Daghino S."/>
            <person name="Barry K."/>
            <person name="Choi C."/>
            <person name="Cichocki N."/>
            <person name="Clum A."/>
            <person name="Copeland A."/>
            <person name="Hainaut M."/>
            <person name="Haridas S."/>
            <person name="Labutti K."/>
            <person name="Lindquist E."/>
            <person name="Lipzen A."/>
            <person name="Khouja H.-R."/>
            <person name="Murat C."/>
            <person name="Ohm R."/>
            <person name="Olson A."/>
            <person name="Spatafora J."/>
            <person name="Veneault-Fourrey C."/>
            <person name="Henrissat B."/>
            <person name="Grigoriev I."/>
            <person name="Martin F."/>
            <person name="Perotto S."/>
        </authorList>
    </citation>
    <scope>NUCLEOTIDE SEQUENCE [LARGE SCALE GENOMIC DNA]</scope>
    <source>
        <strain evidence="2 3">F</strain>
    </source>
</reference>
<evidence type="ECO:0000313" key="3">
    <source>
        <dbReference type="Proteomes" id="UP000235786"/>
    </source>
</evidence>
<dbReference type="PANTHER" id="PTHR33488:SF2">
    <property type="entry name" value="EARLY ENDOSOME ANTIGEN 1-LIKE"/>
    <property type="match status" value="1"/>
</dbReference>
<sequence length="476" mass="53487">MEQQILRMESTLQRDYGDQDWSKIFRAGPDCIGILGECILITSGPKVMGIELKGPGLEYTTISANIKQCADTGTATFRKAARNMKLLAQLTDELSRPNGTIDTMLKFCQPNQPPVRDRRLLVYINDGENMVKECTTAIEEIQESFDKWYSQTKALHYALQDTLGIKQQREREVKDDIKKNNIDKNLKEEEKIEEEKRMKERSEIMENIRKKKEWYEDHAAKIAGGGGLAEGGIVAAVASAPAVVISGIGLAVAGATAYIHYRNLKADLLTMEEAQARRERDIRELELSRANLEVALAQLSAESKSIDQITQIVKDSIERVTELQQLIGNFMRFLLDISNIIDYTVKRSKRVYEAVGDKEGWADPLAKEDLLNNAFDMKTRFIFASRASDVYNAVSSEYILPTLDELPNLSLLGEKTDAEISAKIDELHGLRLRICSGTEKLTAQMHKQLKETLGELARTSARSFGSITSEDEEQAE</sequence>
<dbReference type="Proteomes" id="UP000235786">
    <property type="component" value="Unassembled WGS sequence"/>
</dbReference>
<name>A0A2J6S905_HYAVF</name>
<gene>
    <name evidence="2" type="ORF">L207DRAFT_627924</name>
</gene>
<proteinExistence type="predicted"/>
<keyword evidence="3" id="KW-1185">Reference proteome</keyword>
<feature type="coiled-coil region" evidence="1">
    <location>
        <begin position="271"/>
        <end position="302"/>
    </location>
</feature>
<dbReference type="PANTHER" id="PTHR33488">
    <property type="entry name" value="ZGC:162509"/>
    <property type="match status" value="1"/>
</dbReference>
<evidence type="ECO:0000256" key="1">
    <source>
        <dbReference type="SAM" id="Coils"/>
    </source>
</evidence>
<dbReference type="OrthoDB" id="3553363at2759"/>
<protein>
    <submittedName>
        <fullName evidence="2">Uncharacterized protein</fullName>
    </submittedName>
</protein>
<dbReference type="AlphaFoldDB" id="A0A2J6S905"/>
<evidence type="ECO:0000313" key="2">
    <source>
        <dbReference type="EMBL" id="PMD47246.1"/>
    </source>
</evidence>
<organism evidence="2 3">
    <name type="scientific">Hyaloscypha variabilis (strain UAMH 11265 / GT02V1 / F)</name>
    <name type="common">Meliniomyces variabilis</name>
    <dbReference type="NCBI Taxonomy" id="1149755"/>
    <lineage>
        <taxon>Eukaryota</taxon>
        <taxon>Fungi</taxon>
        <taxon>Dikarya</taxon>
        <taxon>Ascomycota</taxon>
        <taxon>Pezizomycotina</taxon>
        <taxon>Leotiomycetes</taxon>
        <taxon>Helotiales</taxon>
        <taxon>Hyaloscyphaceae</taxon>
        <taxon>Hyaloscypha</taxon>
        <taxon>Hyaloscypha variabilis</taxon>
    </lineage>
</organism>